<reference evidence="2" key="1">
    <citation type="submission" date="2015-06" db="EMBL/GenBank/DDBJ databases">
        <authorList>
            <person name="Radhakrishnan R."/>
            <person name="Underwood A."/>
            <person name="Al-Shahib A."/>
        </authorList>
    </citation>
    <scope>NUCLEOTIDE SEQUENCE</scope>
    <source>
        <strain evidence="2">P19_London_7_VIM_2_05_10</strain>
    </source>
</reference>
<dbReference type="AlphaFoldDB" id="A0A073A1F3"/>
<evidence type="ECO:0000313" key="2">
    <source>
        <dbReference type="EMBL" id="CRO85768.1"/>
    </source>
</evidence>
<dbReference type="GO" id="GO:0030246">
    <property type="term" value="F:carbohydrate binding"/>
    <property type="evidence" value="ECO:0007669"/>
    <property type="project" value="UniProtKB-KW"/>
</dbReference>
<dbReference type="Pfam" id="PF07828">
    <property type="entry name" value="PA-IL"/>
    <property type="match status" value="1"/>
</dbReference>
<evidence type="ECO:0000313" key="4">
    <source>
        <dbReference type="EMBL" id="OTI61789.1"/>
    </source>
</evidence>
<gene>
    <name evidence="1" type="primary">lecA</name>
    <name evidence="6" type="ORF">ALP65_00402</name>
    <name evidence="4" type="ORF">CAZ10_13905</name>
    <name evidence="1" type="ORF">CCBH4851_00169</name>
    <name evidence="5" type="ORF">DT376_02000</name>
    <name evidence="3" type="ORF">GUL26_10775</name>
    <name evidence="2" type="ORF">PAERUG_P19_London_7_VIM_2_05_10_02694</name>
</gene>
<dbReference type="Gene3D" id="2.60.120.430">
    <property type="entry name" value="Galactose-binding lectin"/>
    <property type="match status" value="1"/>
</dbReference>
<dbReference type="Proteomes" id="UP000253594">
    <property type="component" value="Unassembled WGS sequence"/>
</dbReference>
<evidence type="ECO:0000313" key="8">
    <source>
        <dbReference type="Proteomes" id="UP000194857"/>
    </source>
</evidence>
<dbReference type="SMR" id="A0A073A1F3"/>
<dbReference type="Proteomes" id="UP000644192">
    <property type="component" value="Unassembled WGS sequence"/>
</dbReference>
<dbReference type="eggNOG" id="ENOG50330FC">
    <property type="taxonomic scope" value="Bacteria"/>
</dbReference>
<dbReference type="PIRSF" id="PIRSF020485">
    <property type="entry name" value="PA-IL"/>
    <property type="match status" value="1"/>
</dbReference>
<evidence type="ECO:0000313" key="1">
    <source>
        <dbReference type="EMBL" id="ALI58874.1"/>
    </source>
</evidence>
<reference evidence="4 8" key="4">
    <citation type="submission" date="2017-05" db="EMBL/GenBank/DDBJ databases">
        <authorList>
            <person name="Song R."/>
            <person name="Chenine A.L."/>
            <person name="Ruprecht R.M."/>
        </authorList>
    </citation>
    <scope>NUCLEOTIDE SEQUENCE [LARGE SCALE GENOMIC DNA]</scope>
    <source>
        <strain evidence="4 8">S567_C10_BS</strain>
    </source>
</reference>
<dbReference type="EMBL" id="WXZT01000006">
    <property type="protein sequence ID" value="MZZ12732.1"/>
    <property type="molecule type" value="Genomic_DNA"/>
</dbReference>
<dbReference type="InterPro" id="IPR012905">
    <property type="entry name" value="PA-IL"/>
</dbReference>
<evidence type="ECO:0000313" key="10">
    <source>
        <dbReference type="Proteomes" id="UP000270834"/>
    </source>
</evidence>
<evidence type="ECO:0000313" key="6">
    <source>
        <dbReference type="EMBL" id="RMS51075.1"/>
    </source>
</evidence>
<dbReference type="EMBL" id="KT454971">
    <property type="protein sequence ID" value="ALI58874.1"/>
    <property type="molecule type" value="Genomic_DNA"/>
</dbReference>
<proteinExistence type="predicted"/>
<dbReference type="EMBL" id="CVVU01000188">
    <property type="protein sequence ID" value="CRO85768.1"/>
    <property type="molecule type" value="Genomic_DNA"/>
</dbReference>
<evidence type="ECO:0000313" key="9">
    <source>
        <dbReference type="Proteomes" id="UP000253594"/>
    </source>
</evidence>
<accession>A0A1S1C9V7</accession>
<evidence type="ECO:0000313" key="5">
    <source>
        <dbReference type="EMBL" id="RCI76496.1"/>
    </source>
</evidence>
<reference evidence="6 10" key="6">
    <citation type="submission" date="2018-08" db="EMBL/GenBank/DDBJ databases">
        <title>Recombination of ecologically and evolutionarily significant loci maintains genetic cohesion in the Pseudomonas syringae species complex.</title>
        <authorList>
            <person name="Dillon M."/>
            <person name="Thakur S."/>
            <person name="Almeida R.N.D."/>
            <person name="Weir B.S."/>
            <person name="Guttman D.S."/>
        </authorList>
    </citation>
    <scope>NUCLEOTIDE SEQUENCE [LARGE SCALE GENOMIC DNA]</scope>
    <source>
        <strain evidence="6 10">ICMP 7846</strain>
    </source>
</reference>
<organism evidence="6 10">
    <name type="scientific">Pseudomonas aeruginosa</name>
    <dbReference type="NCBI Taxonomy" id="287"/>
    <lineage>
        <taxon>Bacteria</taxon>
        <taxon>Pseudomonadati</taxon>
        <taxon>Pseudomonadota</taxon>
        <taxon>Gammaproteobacteria</taxon>
        <taxon>Pseudomonadales</taxon>
        <taxon>Pseudomonadaceae</taxon>
        <taxon>Pseudomonas</taxon>
    </lineage>
</organism>
<dbReference type="Proteomes" id="UP000194857">
    <property type="component" value="Unassembled WGS sequence"/>
</dbReference>
<dbReference type="PATRIC" id="fig|287.1479.peg.987"/>
<reference evidence="7" key="2">
    <citation type="submission" date="2015-06" db="EMBL/GenBank/DDBJ databases">
        <authorList>
            <person name="Radhakrishnan Rajesh"/>
            <person name="Underwood Anthony"/>
            <person name="Al-Shahib Ali"/>
        </authorList>
    </citation>
    <scope>NUCLEOTIDE SEQUENCE [LARGE SCALE GENOMIC DNA]</scope>
    <source>
        <strain evidence="7">P19_London_7_VIM_2_05_10</strain>
    </source>
</reference>
<reference evidence="3" key="7">
    <citation type="submission" date="2020-01" db="EMBL/GenBank/DDBJ databases">
        <title>Bacteria Cultured from War Wounds Associated with the Conflict in Eastern Ukraine.</title>
        <authorList>
            <person name="Snesrud E."/>
            <person name="Galac M.R."/>
            <person name="Mc Gann P."/>
            <person name="Valentine K."/>
            <person name="Viacheslav K."/>
        </authorList>
    </citation>
    <scope>NUCLEOTIDE SEQUENCE</scope>
    <source>
        <strain evidence="3">VNMU148</strain>
    </source>
</reference>
<name>A0A073A1F3_PSEAI</name>
<evidence type="ECO:0000313" key="7">
    <source>
        <dbReference type="Proteomes" id="UP000045039"/>
    </source>
</evidence>
<dbReference type="Proteomes" id="UP000270834">
    <property type="component" value="Unassembled WGS sequence"/>
</dbReference>
<dbReference type="RefSeq" id="WP_003102492.1">
    <property type="nucleotide sequence ID" value="NZ_AP014651.1"/>
</dbReference>
<dbReference type="EMBL" id="QORE01000027">
    <property type="protein sequence ID" value="RCI76496.1"/>
    <property type="molecule type" value="Genomic_DNA"/>
</dbReference>
<sequence>MAWKGEVLANNEAGQVTSIIYNPGDVITIVAAGWASYGPTQKWGPQGDREHPDQGLICHDAFCGALVMKIGNSGTIPVNTGLFRWVAPNNVQGAITLIYNDVPGTYGNNSGSFSVNIGKDQS</sequence>
<dbReference type="EMBL" id="NFFZ01000006">
    <property type="protein sequence ID" value="OTI61789.1"/>
    <property type="molecule type" value="Genomic_DNA"/>
</dbReference>
<reference evidence="1" key="3">
    <citation type="submission" date="2015-08" db="EMBL/GenBank/DDBJ databases">
        <title>Pseudomonas aeruginosa strain CCBH4851 chromosome region.</title>
        <authorList>
            <person name="Silveira M.C."/>
            <person name="Carvalho-Assef A.P.D."/>
            <person name="Albano R.M."/>
        </authorList>
    </citation>
    <scope>NUCLEOTIDE SEQUENCE</scope>
    <source>
        <strain evidence="1">CCBH4851</strain>
    </source>
</reference>
<reference evidence="5 9" key="5">
    <citation type="submission" date="2018-07" db="EMBL/GenBank/DDBJ databases">
        <title>Mechanisms of high-level aminoglycoside resistance among Gram-negative pathogens in Brazil.</title>
        <authorList>
            <person name="Ballaben A.S."/>
            <person name="Darini A.L.C."/>
            <person name="Doi Y."/>
        </authorList>
    </citation>
    <scope>NUCLEOTIDE SEQUENCE [LARGE SCALE GENOMIC DNA]</scope>
    <source>
        <strain evidence="5 9">B2-305</strain>
    </source>
</reference>
<protein>
    <submittedName>
        <fullName evidence="1">PA-I galactophilic lectin</fullName>
    </submittedName>
</protein>
<dbReference type="OMA" id="RDNVEWA"/>
<keyword evidence="1" id="KW-0430">Lectin</keyword>
<dbReference type="Proteomes" id="UP000045039">
    <property type="component" value="Unassembled WGS sequence"/>
</dbReference>
<dbReference type="SUPFAM" id="SSF49785">
    <property type="entry name" value="Galactose-binding domain-like"/>
    <property type="match status" value="1"/>
</dbReference>
<accession>A0A073A1F3</accession>
<dbReference type="InterPro" id="IPR008979">
    <property type="entry name" value="Galactose-bd-like_sf"/>
</dbReference>
<evidence type="ECO:0000313" key="3">
    <source>
        <dbReference type="EMBL" id="MZZ12732.1"/>
    </source>
</evidence>
<dbReference type="EMBL" id="RBSQ01000885">
    <property type="protein sequence ID" value="RMS51075.1"/>
    <property type="molecule type" value="Genomic_DNA"/>
</dbReference>